<dbReference type="InterPro" id="IPR012914">
    <property type="entry name" value="PucR_dom"/>
</dbReference>
<reference evidence="2 3" key="1">
    <citation type="submission" date="2023-04" db="EMBL/GenBank/DDBJ databases">
        <title>Bacteria Genome Submission.</title>
        <authorList>
            <person name="Isaac P."/>
        </authorList>
    </citation>
    <scope>NUCLEOTIDE SEQUENCE [LARGE SCALE GENOMIC DNA]</scope>
    <source>
        <strain evidence="2 3">SampleS7P1</strain>
    </source>
</reference>
<protein>
    <submittedName>
        <fullName evidence="2">PucR family transcriptional regulator ligand-binding domain-containing protein</fullName>
    </submittedName>
</protein>
<evidence type="ECO:0000313" key="3">
    <source>
        <dbReference type="Proteomes" id="UP001239169"/>
    </source>
</evidence>
<name>A0ABY8R3K5_PARBF</name>
<evidence type="ECO:0000259" key="1">
    <source>
        <dbReference type="Pfam" id="PF07905"/>
    </source>
</evidence>
<gene>
    <name evidence="2" type="ORF">QJS64_14865</name>
</gene>
<organism evidence="2 3">
    <name type="scientific">Paraclostridium bifermentans</name>
    <name type="common">Clostridium bifermentans</name>
    <dbReference type="NCBI Taxonomy" id="1490"/>
    <lineage>
        <taxon>Bacteria</taxon>
        <taxon>Bacillati</taxon>
        <taxon>Bacillota</taxon>
        <taxon>Clostridia</taxon>
        <taxon>Peptostreptococcales</taxon>
        <taxon>Peptostreptococcaceae</taxon>
        <taxon>Paraclostridium</taxon>
    </lineage>
</organism>
<sequence>MGISVRDALKLDIFKDSKIIAGHKGLDRIINRVSVFDCPIEVNRDKLVLKEGDFFISNFFPFKDDEDYALYALNFINACGCACFCITNEYLSSFTQKLIEV</sequence>
<dbReference type="Proteomes" id="UP001239169">
    <property type="component" value="Chromosome"/>
</dbReference>
<dbReference type="EMBL" id="CP124685">
    <property type="protein sequence ID" value="WGX75297.1"/>
    <property type="molecule type" value="Genomic_DNA"/>
</dbReference>
<proteinExistence type="predicted"/>
<dbReference type="Pfam" id="PF07905">
    <property type="entry name" value="PucR"/>
    <property type="match status" value="1"/>
</dbReference>
<evidence type="ECO:0000313" key="2">
    <source>
        <dbReference type="EMBL" id="WGX75297.1"/>
    </source>
</evidence>
<keyword evidence="3" id="KW-1185">Reference proteome</keyword>
<accession>A0ABY8R3K5</accession>
<feature type="domain" description="Purine catabolism PurC-like" evidence="1">
    <location>
        <begin position="7"/>
        <end position="100"/>
    </location>
</feature>